<dbReference type="AlphaFoldDB" id="G9ELW4"/>
<feature type="chain" id="PRO_5003521224" description="Glycine zipper 2TM domain-containing protein" evidence="1">
    <location>
        <begin position="20"/>
        <end position="97"/>
    </location>
</feature>
<evidence type="ECO:0000313" key="3">
    <source>
        <dbReference type="Proteomes" id="UP000002770"/>
    </source>
</evidence>
<dbReference type="RefSeq" id="WP_006870161.1">
    <property type="nucleotide sequence ID" value="NZ_JH413811.1"/>
</dbReference>
<feature type="signal peptide" evidence="1">
    <location>
        <begin position="1"/>
        <end position="19"/>
    </location>
</feature>
<dbReference type="EMBL" id="JH413811">
    <property type="protein sequence ID" value="EHL31564.1"/>
    <property type="molecule type" value="Genomic_DNA"/>
</dbReference>
<organism evidence="2 3">
    <name type="scientific">Legionella drancourtii LLAP12</name>
    <dbReference type="NCBI Taxonomy" id="658187"/>
    <lineage>
        <taxon>Bacteria</taxon>
        <taxon>Pseudomonadati</taxon>
        <taxon>Pseudomonadota</taxon>
        <taxon>Gammaproteobacteria</taxon>
        <taxon>Legionellales</taxon>
        <taxon>Legionellaceae</taxon>
        <taxon>Legionella</taxon>
    </lineage>
</organism>
<dbReference type="OrthoDB" id="5638917at2"/>
<keyword evidence="3" id="KW-1185">Reference proteome</keyword>
<evidence type="ECO:0000313" key="2">
    <source>
        <dbReference type="EMBL" id="EHL31564.1"/>
    </source>
</evidence>
<dbReference type="eggNOG" id="ENOG5030ZPM">
    <property type="taxonomic scope" value="Bacteria"/>
</dbReference>
<keyword evidence="1" id="KW-0732">Signal</keyword>
<dbReference type="HOGENOM" id="CLU_2343258_0_0_6"/>
<protein>
    <recommendedName>
        <fullName evidence="4">Glycine zipper 2TM domain-containing protein</fullName>
    </recommendedName>
</protein>
<dbReference type="STRING" id="658187.LDG_6224"/>
<dbReference type="PROSITE" id="PS51257">
    <property type="entry name" value="PROKAR_LIPOPROTEIN"/>
    <property type="match status" value="1"/>
</dbReference>
<reference evidence="2 3" key="1">
    <citation type="journal article" date="2011" name="BMC Genomics">
        <title>Insight into cross-talk between intra-amoebal pathogens.</title>
        <authorList>
            <person name="Gimenez G."/>
            <person name="Bertelli C."/>
            <person name="Moliner C."/>
            <person name="Robert C."/>
            <person name="Raoult D."/>
            <person name="Fournier P.E."/>
            <person name="Greub G."/>
        </authorList>
    </citation>
    <scope>NUCLEOTIDE SEQUENCE [LARGE SCALE GENOMIC DNA]</scope>
    <source>
        <strain evidence="2 3">LLAP12</strain>
    </source>
</reference>
<sequence>MKKLVIIGSACLFSLSLVGCQTMDSAAKAGGSVVDTGVHAVSYTGHAVGSTVGSGVNFLTGHSTTQHSGMHNYHKNGTVYHNGHQYRIQHGQYVLVR</sequence>
<dbReference type="InParanoid" id="G9ELW4"/>
<gene>
    <name evidence="2" type="ORF">LDG_6224</name>
</gene>
<accession>G9ELW4</accession>
<dbReference type="Proteomes" id="UP000002770">
    <property type="component" value="Unassembled WGS sequence"/>
</dbReference>
<evidence type="ECO:0008006" key="4">
    <source>
        <dbReference type="Google" id="ProtNLM"/>
    </source>
</evidence>
<proteinExistence type="predicted"/>
<name>G9ELW4_9GAMM</name>
<evidence type="ECO:0000256" key="1">
    <source>
        <dbReference type="SAM" id="SignalP"/>
    </source>
</evidence>